<name>A0A914DWJ5_9BILA</name>
<keyword evidence="1" id="KW-0489">Methyltransferase</keyword>
<feature type="region of interest" description="Disordered" evidence="3">
    <location>
        <begin position="303"/>
        <end position="322"/>
    </location>
</feature>
<dbReference type="GO" id="GO:0008168">
    <property type="term" value="F:methyltransferase activity"/>
    <property type="evidence" value="ECO:0007669"/>
    <property type="project" value="UniProtKB-KW"/>
</dbReference>
<evidence type="ECO:0000256" key="1">
    <source>
        <dbReference type="ARBA" id="ARBA00022603"/>
    </source>
</evidence>
<keyword evidence="2" id="KW-0808">Transferase</keyword>
<dbReference type="Gene3D" id="3.40.50.150">
    <property type="entry name" value="Vaccinia Virus protein VP39"/>
    <property type="match status" value="1"/>
</dbReference>
<proteinExistence type="predicted"/>
<dbReference type="PANTHER" id="PTHR13393">
    <property type="entry name" value="SAM-DEPENDENT METHYLTRANSFERASE"/>
    <property type="match status" value="1"/>
</dbReference>
<evidence type="ECO:0000313" key="4">
    <source>
        <dbReference type="Proteomes" id="UP000887540"/>
    </source>
</evidence>
<evidence type="ECO:0000313" key="5">
    <source>
        <dbReference type="WBParaSite" id="ACRNAN_scaffold4271.g30671.t1"/>
    </source>
</evidence>
<dbReference type="CDD" id="cd02440">
    <property type="entry name" value="AdoMet_MTases"/>
    <property type="match status" value="1"/>
</dbReference>
<sequence>MHPKNPYKDNPPDFQYLAKKFPEFRAYCTLDIGGKVHLNFEDPDAVRVLAQTLLREDFDLDVELPSNSLIPRVPQRLNYILWIDDLLKYNGFNENVIGIDIGTGASCIYPLLGAKLYGWHFFATDVDKESIRVAEINVEKNFLSEHILVLPTDGKHALQDVIRYCGSVPVTFCMCNPPFFLLEESSKKFIPDESGVLKNLCGLTVDSTRNGPRSVTVAKEHELAIEGGEVAFVSKIIEESVALQKAVRIYTSMVGKKASMVQLKKKLSRLTNVNYTVSTLSQGRTQRWVLAWSFDPTIQLTTPENKEEPRLTLKPKKKRKEGRQPKPLIKWFKEIASTVKINCENVDIDLLSCDSPANILALAREKRKATTEICLESPKKFRPDFYDQAILARFGEGDGRDSLSNAGNFSSVETFPRENTKFADVSIQTYLPVPTNPASQLRFHVYPQPGDQEALSLKLISGPKYVLNRIHGFYEGLLEDIDE</sequence>
<dbReference type="InterPro" id="IPR010286">
    <property type="entry name" value="METTL16/RlmF"/>
</dbReference>
<evidence type="ECO:0000256" key="3">
    <source>
        <dbReference type="SAM" id="MobiDB-lite"/>
    </source>
</evidence>
<protein>
    <submittedName>
        <fullName evidence="5">U6 small nuclear RNA (adenine-(43)-N(6))-methyltransferase</fullName>
    </submittedName>
</protein>
<organism evidence="4 5">
    <name type="scientific">Acrobeloides nanus</name>
    <dbReference type="NCBI Taxonomy" id="290746"/>
    <lineage>
        <taxon>Eukaryota</taxon>
        <taxon>Metazoa</taxon>
        <taxon>Ecdysozoa</taxon>
        <taxon>Nematoda</taxon>
        <taxon>Chromadorea</taxon>
        <taxon>Rhabditida</taxon>
        <taxon>Tylenchina</taxon>
        <taxon>Cephalobomorpha</taxon>
        <taxon>Cephaloboidea</taxon>
        <taxon>Cephalobidae</taxon>
        <taxon>Acrobeloides</taxon>
    </lineage>
</organism>
<dbReference type="WBParaSite" id="ACRNAN_scaffold4271.g30671.t1">
    <property type="protein sequence ID" value="ACRNAN_scaffold4271.g30671.t1"/>
    <property type="gene ID" value="ACRNAN_scaffold4271.g30671"/>
</dbReference>
<dbReference type="Pfam" id="PF05971">
    <property type="entry name" value="Methyltransf_10"/>
    <property type="match status" value="1"/>
</dbReference>
<evidence type="ECO:0000256" key="2">
    <source>
        <dbReference type="ARBA" id="ARBA00022679"/>
    </source>
</evidence>
<dbReference type="GO" id="GO:0070475">
    <property type="term" value="P:rRNA base methylation"/>
    <property type="evidence" value="ECO:0007669"/>
    <property type="project" value="TreeGrafter"/>
</dbReference>
<reference evidence="5" key="1">
    <citation type="submission" date="2022-11" db="UniProtKB">
        <authorList>
            <consortium name="WormBaseParasite"/>
        </authorList>
    </citation>
    <scope>IDENTIFICATION</scope>
</reference>
<accession>A0A914DWJ5</accession>
<dbReference type="InterPro" id="IPR029063">
    <property type="entry name" value="SAM-dependent_MTases_sf"/>
</dbReference>
<keyword evidence="4" id="KW-1185">Reference proteome</keyword>
<dbReference type="GO" id="GO:0005634">
    <property type="term" value="C:nucleus"/>
    <property type="evidence" value="ECO:0007669"/>
    <property type="project" value="TreeGrafter"/>
</dbReference>
<dbReference type="AlphaFoldDB" id="A0A914DWJ5"/>
<dbReference type="PANTHER" id="PTHR13393:SF0">
    <property type="entry name" value="RNA N6-ADENOSINE-METHYLTRANSFERASE METTL16"/>
    <property type="match status" value="1"/>
</dbReference>
<dbReference type="Proteomes" id="UP000887540">
    <property type="component" value="Unplaced"/>
</dbReference>
<dbReference type="SUPFAM" id="SSF53335">
    <property type="entry name" value="S-adenosyl-L-methionine-dependent methyltransferases"/>
    <property type="match status" value="1"/>
</dbReference>